<dbReference type="InterPro" id="IPR036259">
    <property type="entry name" value="MFS_trans_sf"/>
</dbReference>
<organism evidence="3 4">
    <name type="scientific">Stygiolobus azoricus</name>
    <dbReference type="NCBI Taxonomy" id="41675"/>
    <lineage>
        <taxon>Archaea</taxon>
        <taxon>Thermoproteota</taxon>
        <taxon>Thermoprotei</taxon>
        <taxon>Sulfolobales</taxon>
        <taxon>Sulfolobaceae</taxon>
        <taxon>Stygiolobus</taxon>
    </lineage>
</organism>
<feature type="transmembrane region" description="Helical" evidence="1">
    <location>
        <begin position="7"/>
        <end position="25"/>
    </location>
</feature>
<evidence type="ECO:0000313" key="3">
    <source>
        <dbReference type="EMBL" id="QGR20076.1"/>
    </source>
</evidence>
<protein>
    <submittedName>
        <fullName evidence="3">MFS transporter</fullName>
    </submittedName>
</protein>
<feature type="transmembrane region" description="Helical" evidence="1">
    <location>
        <begin position="72"/>
        <end position="92"/>
    </location>
</feature>
<reference evidence="3 4" key="1">
    <citation type="submission" date="2019-10" db="EMBL/GenBank/DDBJ databases">
        <title>Genome Sequences from Six Type Strain Members of the Archaeal Family Sulfolobaceae: Acidianus ambivalens, Acidianus infernus, Metallosphaera prunae, Stygiolobus azoricus, Sulfolobus metallicus, and Sulfurisphaera ohwakuensis.</title>
        <authorList>
            <person name="Counts J.A."/>
            <person name="Kelly R.M."/>
        </authorList>
    </citation>
    <scope>NUCLEOTIDE SEQUENCE [LARGE SCALE GENOMIC DNA]</scope>
    <source>
        <strain evidence="3 4">FC6</strain>
    </source>
</reference>
<gene>
    <name evidence="3" type="ORF">D1868_08800</name>
</gene>
<feature type="transmembrane region" description="Helical" evidence="1">
    <location>
        <begin position="226"/>
        <end position="248"/>
    </location>
</feature>
<dbReference type="PANTHER" id="PTHR11360:SF304">
    <property type="entry name" value="MFS DOMAIN-CONTAINING PROTEIN"/>
    <property type="match status" value="1"/>
</dbReference>
<feature type="transmembrane region" description="Helical" evidence="1">
    <location>
        <begin position="98"/>
        <end position="120"/>
    </location>
</feature>
<feature type="transmembrane region" description="Helical" evidence="1">
    <location>
        <begin position="155"/>
        <end position="177"/>
    </location>
</feature>
<feature type="domain" description="Major facilitator superfamily (MFS) profile" evidence="2">
    <location>
        <begin position="4"/>
        <end position="364"/>
    </location>
</feature>
<dbReference type="InterPro" id="IPR011701">
    <property type="entry name" value="MFS"/>
</dbReference>
<dbReference type="GO" id="GO:0022857">
    <property type="term" value="F:transmembrane transporter activity"/>
    <property type="evidence" value="ECO:0007669"/>
    <property type="project" value="InterPro"/>
</dbReference>
<dbReference type="PROSITE" id="PS50850">
    <property type="entry name" value="MFS"/>
    <property type="match status" value="1"/>
</dbReference>
<dbReference type="KEGG" id="sazo:D1868_08800"/>
<dbReference type="AlphaFoldDB" id="A0A650CQG1"/>
<evidence type="ECO:0000256" key="1">
    <source>
        <dbReference type="SAM" id="Phobius"/>
    </source>
</evidence>
<dbReference type="Proteomes" id="UP000423396">
    <property type="component" value="Chromosome"/>
</dbReference>
<dbReference type="InterPro" id="IPR050327">
    <property type="entry name" value="Proton-linked_MCT"/>
</dbReference>
<dbReference type="Pfam" id="PF07690">
    <property type="entry name" value="MFS_1"/>
    <property type="match status" value="1"/>
</dbReference>
<keyword evidence="1" id="KW-0472">Membrane</keyword>
<feature type="transmembrane region" description="Helical" evidence="1">
    <location>
        <begin position="198"/>
        <end position="220"/>
    </location>
</feature>
<feature type="transmembrane region" description="Helical" evidence="1">
    <location>
        <begin position="45"/>
        <end position="65"/>
    </location>
</feature>
<dbReference type="PANTHER" id="PTHR11360">
    <property type="entry name" value="MONOCARBOXYLATE TRANSPORTER"/>
    <property type="match status" value="1"/>
</dbReference>
<dbReference type="SUPFAM" id="SSF103473">
    <property type="entry name" value="MFS general substrate transporter"/>
    <property type="match status" value="1"/>
</dbReference>
<accession>A0A650CQG1</accession>
<name>A0A650CQG1_9CREN</name>
<feature type="transmembrane region" description="Helical" evidence="1">
    <location>
        <begin position="339"/>
        <end position="360"/>
    </location>
</feature>
<evidence type="ECO:0000313" key="4">
    <source>
        <dbReference type="Proteomes" id="UP000423396"/>
    </source>
</evidence>
<dbReference type="Gene3D" id="1.20.1250.20">
    <property type="entry name" value="MFS general substrate transporter like domains"/>
    <property type="match status" value="2"/>
</dbReference>
<keyword evidence="1" id="KW-0812">Transmembrane</keyword>
<dbReference type="EMBL" id="CP045483">
    <property type="protein sequence ID" value="QGR20076.1"/>
    <property type="molecule type" value="Genomic_DNA"/>
</dbReference>
<dbReference type="RefSeq" id="WP_156007509.1">
    <property type="nucleotide sequence ID" value="NZ_CP045483.1"/>
</dbReference>
<feature type="transmembrane region" description="Helical" evidence="1">
    <location>
        <begin position="313"/>
        <end position="333"/>
    </location>
</feature>
<dbReference type="OrthoDB" id="359492at2157"/>
<evidence type="ECO:0000259" key="2">
    <source>
        <dbReference type="PROSITE" id="PS50850"/>
    </source>
</evidence>
<dbReference type="InterPro" id="IPR020846">
    <property type="entry name" value="MFS_dom"/>
</dbReference>
<dbReference type="GeneID" id="42799164"/>
<keyword evidence="1" id="KW-1133">Transmembrane helix</keyword>
<sequence length="370" mass="40122">MVRSRTFIVIGFVVMSFNSLYQYAWNALLPLFKSGFNASLVEIEVAFTLFTVFSTTSQIIGGSIADYRGPKGIGIISALLSAFGFLGTSFSSSIYEFYMFWSLGSIGEGILYGIAANLAVKWFPKKRGFATGFVSLGFGLGSAIANPFITSATNFRLPTLVIGLVELMILPVLLFIVDYPKRVKGKKPTKVVRTLTWWLIYVSFATSAVPLTVLSSSLSVLSPKDLLVLLVTIFPLLSGISRPIIGYISDKLGRERTTSAVLFVMILGSIFFLFNLVVPSVLLIGFFGGSMITLFFALSGDIFGEKYSTSNNAILYTGKAVAGVLGSTVFSLLLLYDPFYARLFVLINAVIGFLLIFLVTKGSSSSKVVS</sequence>
<feature type="transmembrane region" description="Helical" evidence="1">
    <location>
        <begin position="129"/>
        <end position="149"/>
    </location>
</feature>
<feature type="transmembrane region" description="Helical" evidence="1">
    <location>
        <begin position="260"/>
        <end position="278"/>
    </location>
</feature>
<proteinExistence type="predicted"/>
<keyword evidence="4" id="KW-1185">Reference proteome</keyword>